<accession>A0A7W7EVZ8</accession>
<organism evidence="1 2">
    <name type="scientific">Sphingomonas abaci</name>
    <dbReference type="NCBI Taxonomy" id="237611"/>
    <lineage>
        <taxon>Bacteria</taxon>
        <taxon>Pseudomonadati</taxon>
        <taxon>Pseudomonadota</taxon>
        <taxon>Alphaproteobacteria</taxon>
        <taxon>Sphingomonadales</taxon>
        <taxon>Sphingomonadaceae</taxon>
        <taxon>Sphingomonas</taxon>
    </lineage>
</organism>
<evidence type="ECO:0008006" key="3">
    <source>
        <dbReference type="Google" id="ProtNLM"/>
    </source>
</evidence>
<dbReference type="Pfam" id="PF13689">
    <property type="entry name" value="DUF4154"/>
    <property type="match status" value="1"/>
</dbReference>
<comment type="caution">
    <text evidence="1">The sequence shown here is derived from an EMBL/GenBank/DDBJ whole genome shotgun (WGS) entry which is preliminary data.</text>
</comment>
<keyword evidence="2" id="KW-1185">Reference proteome</keyword>
<dbReference type="InterPro" id="IPR025293">
    <property type="entry name" value="YfiR/HmsC-like"/>
</dbReference>
<dbReference type="EMBL" id="JACHNY010000001">
    <property type="protein sequence ID" value="MBB4616008.1"/>
    <property type="molecule type" value="Genomic_DNA"/>
</dbReference>
<reference evidence="1 2" key="1">
    <citation type="submission" date="2020-08" db="EMBL/GenBank/DDBJ databases">
        <title>Genomic Encyclopedia of Type Strains, Phase IV (KMG-IV): sequencing the most valuable type-strain genomes for metagenomic binning, comparative biology and taxonomic classification.</title>
        <authorList>
            <person name="Goeker M."/>
        </authorList>
    </citation>
    <scope>NUCLEOTIDE SEQUENCE [LARGE SCALE GENOMIC DNA]</scope>
    <source>
        <strain evidence="1 2">DSM 15867</strain>
    </source>
</reference>
<proteinExistence type="predicted"/>
<evidence type="ECO:0000313" key="1">
    <source>
        <dbReference type="EMBL" id="MBB4616008.1"/>
    </source>
</evidence>
<protein>
    <recommendedName>
        <fullName evidence="3">DUF4154 domain-containing protein</fullName>
    </recommendedName>
</protein>
<gene>
    <name evidence="1" type="ORF">GGQ96_000114</name>
</gene>
<sequence length="161" mass="16171">MALSSAAPLSAELNVPIAARVVSFLQPPPSGTMAAAILFEPGNAASEAEANAIERAVGNGLVAGRSAIRARRVPIGAMGALSGYHVAFVTAGLRPEQGDIAAAAAKSSVLTISSDAACVQAARCVVGISTVPKTQITVSKAAARASNIRFGSAFLMLVKEI</sequence>
<dbReference type="AlphaFoldDB" id="A0A7W7EVZ8"/>
<dbReference type="RefSeq" id="WP_184110579.1">
    <property type="nucleotide sequence ID" value="NZ_JACHNY010000001.1"/>
</dbReference>
<evidence type="ECO:0000313" key="2">
    <source>
        <dbReference type="Proteomes" id="UP000574769"/>
    </source>
</evidence>
<name>A0A7W7EVZ8_9SPHN</name>
<dbReference type="Proteomes" id="UP000574769">
    <property type="component" value="Unassembled WGS sequence"/>
</dbReference>